<evidence type="ECO:0000256" key="14">
    <source>
        <dbReference type="ARBA" id="ARBA00022989"/>
    </source>
</evidence>
<dbReference type="Pfam" id="PF01150">
    <property type="entry name" value="GDA1_CD39"/>
    <property type="match status" value="1"/>
</dbReference>
<accession>A0A7L2X5W7</accession>
<dbReference type="GO" id="GO:0004382">
    <property type="term" value="F:GDP phosphatase activity"/>
    <property type="evidence" value="ECO:0007669"/>
    <property type="project" value="TreeGrafter"/>
</dbReference>
<dbReference type="Gene3D" id="3.30.420.40">
    <property type="match status" value="1"/>
</dbReference>
<keyword evidence="8" id="KW-0479">Metal-binding</keyword>
<evidence type="ECO:0000256" key="4">
    <source>
        <dbReference type="ARBA" id="ARBA00009283"/>
    </source>
</evidence>
<organism evidence="23 24">
    <name type="scientific">Pandion haliaetus</name>
    <name type="common">Osprey</name>
    <name type="synonym">Falco haliaetus</name>
    <dbReference type="NCBI Taxonomy" id="56262"/>
    <lineage>
        <taxon>Eukaryota</taxon>
        <taxon>Metazoa</taxon>
        <taxon>Chordata</taxon>
        <taxon>Craniata</taxon>
        <taxon>Vertebrata</taxon>
        <taxon>Euteleostomi</taxon>
        <taxon>Archelosauria</taxon>
        <taxon>Archosauria</taxon>
        <taxon>Dinosauria</taxon>
        <taxon>Saurischia</taxon>
        <taxon>Theropoda</taxon>
        <taxon>Coelurosauria</taxon>
        <taxon>Aves</taxon>
        <taxon>Neognathae</taxon>
        <taxon>Neoaves</taxon>
        <taxon>Telluraves</taxon>
        <taxon>Accipitrimorphae</taxon>
        <taxon>Accipitriformes</taxon>
        <taxon>Pandionidae</taxon>
        <taxon>Pandion</taxon>
    </lineage>
</organism>
<keyword evidence="17" id="KW-0325">Glycoprotein</keyword>
<dbReference type="EMBL" id="VYZV01043713">
    <property type="protein sequence ID" value="NXS76327.1"/>
    <property type="molecule type" value="Genomic_DNA"/>
</dbReference>
<comment type="cofactor">
    <cofactor evidence="1">
        <name>Ca(2+)</name>
        <dbReference type="ChEBI" id="CHEBI:29108"/>
    </cofactor>
</comment>
<evidence type="ECO:0000256" key="1">
    <source>
        <dbReference type="ARBA" id="ARBA00001913"/>
    </source>
</evidence>
<evidence type="ECO:0000256" key="3">
    <source>
        <dbReference type="ARBA" id="ARBA00004651"/>
    </source>
</evidence>
<reference evidence="23 24" key="1">
    <citation type="submission" date="2019-09" db="EMBL/GenBank/DDBJ databases">
        <title>Bird 10,000 Genomes (B10K) Project - Family phase.</title>
        <authorList>
            <person name="Zhang G."/>
        </authorList>
    </citation>
    <scope>NUCLEOTIDE SEQUENCE [LARGE SCALE GENOMIC DNA]</scope>
    <source>
        <strain evidence="23">B10K-DU-012-58</strain>
        <tissue evidence="23">Muscle</tissue>
    </source>
</reference>
<dbReference type="AlphaFoldDB" id="A0A7L2X5W7"/>
<keyword evidence="6" id="KW-1003">Cell membrane</keyword>
<evidence type="ECO:0000256" key="11">
    <source>
        <dbReference type="ARBA" id="ARBA00022837"/>
    </source>
</evidence>
<evidence type="ECO:0000256" key="16">
    <source>
        <dbReference type="ARBA" id="ARBA00023157"/>
    </source>
</evidence>
<evidence type="ECO:0000256" key="2">
    <source>
        <dbReference type="ARBA" id="ARBA00001946"/>
    </source>
</evidence>
<comment type="cofactor">
    <cofactor evidence="2">
        <name>Mg(2+)</name>
        <dbReference type="ChEBI" id="CHEBI:18420"/>
    </cofactor>
</comment>
<feature type="non-terminal residue" evidence="23">
    <location>
        <position position="447"/>
    </location>
</feature>
<keyword evidence="16" id="KW-1015">Disulfide bond</keyword>
<evidence type="ECO:0000256" key="21">
    <source>
        <dbReference type="PIRSR" id="PIRSR600407-2"/>
    </source>
</evidence>
<dbReference type="PROSITE" id="PS01238">
    <property type="entry name" value="GDA1_CD39_NTPASE"/>
    <property type="match status" value="1"/>
</dbReference>
<evidence type="ECO:0000256" key="15">
    <source>
        <dbReference type="ARBA" id="ARBA00023136"/>
    </source>
</evidence>
<keyword evidence="14" id="KW-1133">Transmembrane helix</keyword>
<evidence type="ECO:0000256" key="8">
    <source>
        <dbReference type="ARBA" id="ARBA00022723"/>
    </source>
</evidence>
<comment type="similarity">
    <text evidence="4 22">Belongs to the GDA1/CD39 NTPase family.</text>
</comment>
<feature type="non-terminal residue" evidence="23">
    <location>
        <position position="1"/>
    </location>
</feature>
<evidence type="ECO:0000256" key="22">
    <source>
        <dbReference type="RuleBase" id="RU003833"/>
    </source>
</evidence>
<feature type="active site" description="Proton acceptor" evidence="20">
    <location>
        <position position="135"/>
    </location>
</feature>
<keyword evidence="10 22" id="KW-0378">Hydrolase</keyword>
<feature type="binding site" evidence="21">
    <location>
        <begin position="175"/>
        <end position="179"/>
    </location>
    <ligand>
        <name>ATP</name>
        <dbReference type="ChEBI" id="CHEBI:30616"/>
    </ligand>
</feature>
<dbReference type="GO" id="GO:0045134">
    <property type="term" value="F:UDP phosphatase activity"/>
    <property type="evidence" value="ECO:0007669"/>
    <property type="project" value="TreeGrafter"/>
</dbReference>
<dbReference type="GO" id="GO:0009134">
    <property type="term" value="P:nucleoside diphosphate catabolic process"/>
    <property type="evidence" value="ECO:0007669"/>
    <property type="project" value="TreeGrafter"/>
</dbReference>
<dbReference type="GO" id="GO:0004050">
    <property type="term" value="F:apyrase activity"/>
    <property type="evidence" value="ECO:0007669"/>
    <property type="project" value="UniProtKB-EC"/>
</dbReference>
<evidence type="ECO:0000256" key="18">
    <source>
        <dbReference type="ARBA" id="ARBA00039598"/>
    </source>
</evidence>
<protein>
    <recommendedName>
        <fullName evidence="18">Ectonucleoside triphosphate diphosphohydrolase 8</fullName>
        <ecNumber evidence="5">3.6.1.5</ecNumber>
    </recommendedName>
</protein>
<dbReference type="PANTHER" id="PTHR11782:SF31">
    <property type="entry name" value="ECTONUCLEOSIDE TRIPHOSPHATE DIPHOSPHOHYDROLASE 8"/>
    <property type="match status" value="1"/>
</dbReference>
<evidence type="ECO:0000256" key="20">
    <source>
        <dbReference type="PIRSR" id="PIRSR600407-1"/>
    </source>
</evidence>
<evidence type="ECO:0000256" key="10">
    <source>
        <dbReference type="ARBA" id="ARBA00022801"/>
    </source>
</evidence>
<dbReference type="Gene3D" id="3.30.420.150">
    <property type="entry name" value="Exopolyphosphatase. Domain 2"/>
    <property type="match status" value="1"/>
</dbReference>
<keyword evidence="11" id="KW-0106">Calcium</keyword>
<dbReference type="Proteomes" id="UP000580171">
    <property type="component" value="Unassembled WGS sequence"/>
</dbReference>
<evidence type="ECO:0000256" key="9">
    <source>
        <dbReference type="ARBA" id="ARBA00022741"/>
    </source>
</evidence>
<dbReference type="FunFam" id="3.30.420.40:FF:000068">
    <property type="entry name" value="Ectonucleoside triphosphate diphosphohydrolase 1"/>
    <property type="match status" value="1"/>
</dbReference>
<dbReference type="GO" id="GO:0046872">
    <property type="term" value="F:metal ion binding"/>
    <property type="evidence" value="ECO:0007669"/>
    <property type="project" value="UniProtKB-KW"/>
</dbReference>
<dbReference type="PANTHER" id="PTHR11782">
    <property type="entry name" value="ADENOSINE/GUANOSINE DIPHOSPHATASE"/>
    <property type="match status" value="1"/>
</dbReference>
<dbReference type="GO" id="GO:0005524">
    <property type="term" value="F:ATP binding"/>
    <property type="evidence" value="ECO:0007669"/>
    <property type="project" value="UniProtKB-KW"/>
</dbReference>
<evidence type="ECO:0000313" key="23">
    <source>
        <dbReference type="EMBL" id="NXS76327.1"/>
    </source>
</evidence>
<comment type="subcellular location">
    <subcellularLocation>
        <location evidence="3">Cell membrane</location>
        <topology evidence="3">Multi-pass membrane protein</topology>
    </subcellularLocation>
</comment>
<name>A0A7L2X5W7_PANHA</name>
<evidence type="ECO:0000256" key="19">
    <source>
        <dbReference type="ARBA" id="ARBA00049175"/>
    </source>
</evidence>
<keyword evidence="7" id="KW-0812">Transmembrane</keyword>
<evidence type="ECO:0000256" key="13">
    <source>
        <dbReference type="ARBA" id="ARBA00022842"/>
    </source>
</evidence>
<keyword evidence="13" id="KW-0460">Magnesium</keyword>
<keyword evidence="24" id="KW-1185">Reference proteome</keyword>
<keyword evidence="9 21" id="KW-0547">Nucleotide-binding</keyword>
<dbReference type="InterPro" id="IPR000407">
    <property type="entry name" value="GDA1_CD39_NTPase"/>
</dbReference>
<dbReference type="EC" id="3.6.1.5" evidence="5"/>
<comment type="catalytic activity">
    <reaction evidence="19">
        <text>a ribonucleoside 5'-triphosphate + 2 H2O = a ribonucleoside 5'-phosphate + 2 phosphate + 2 H(+)</text>
        <dbReference type="Rhea" id="RHEA:36795"/>
        <dbReference type="ChEBI" id="CHEBI:15377"/>
        <dbReference type="ChEBI" id="CHEBI:15378"/>
        <dbReference type="ChEBI" id="CHEBI:43474"/>
        <dbReference type="ChEBI" id="CHEBI:58043"/>
        <dbReference type="ChEBI" id="CHEBI:61557"/>
        <dbReference type="EC" id="3.6.1.5"/>
    </reaction>
</comment>
<evidence type="ECO:0000313" key="24">
    <source>
        <dbReference type="Proteomes" id="UP000580171"/>
    </source>
</evidence>
<keyword evidence="15" id="KW-0472">Membrane</keyword>
<evidence type="ECO:0000256" key="7">
    <source>
        <dbReference type="ARBA" id="ARBA00022692"/>
    </source>
</evidence>
<comment type="caution">
    <text evidence="23">The sequence shown here is derived from an EMBL/GenBank/DDBJ whole genome shotgun (WGS) entry which is preliminary data.</text>
</comment>
<evidence type="ECO:0000256" key="6">
    <source>
        <dbReference type="ARBA" id="ARBA00022475"/>
    </source>
</evidence>
<dbReference type="GO" id="GO:0017111">
    <property type="term" value="F:ribonucleoside triphosphate phosphatase activity"/>
    <property type="evidence" value="ECO:0007669"/>
    <property type="project" value="TreeGrafter"/>
</dbReference>
<evidence type="ECO:0000256" key="12">
    <source>
        <dbReference type="ARBA" id="ARBA00022840"/>
    </source>
</evidence>
<keyword evidence="12 21" id="KW-0067">ATP-binding</keyword>
<sequence>PCPLCLPQYGLVFDAGSTHTALYIYRWPAEKENGTGIISQVEACTVSGPGISGYADDPAGAGASLKPCLDKAMKIVPAEQQQETPTYLGATAGMRLLSREQNSTKAEQVFAEVAKAIGEYPVDFRGARILTGNEEGSFSWIAVNYLLETLVKFSFAEKWEHPQDTEVLGALDLGGASTQITFQPGVTIEDKNTSVFFRLYGTNYSIYTHSYLCYGQTQALKMLLAALHQVPQPLQISHPCYPKGYRENITTADLYNSPCVHAPSTPSPAQVLTVMGTGDPAACSTTVQKLFNFSCGANRTCGFNGVYQPPVQGQFFAFAGFYYTFHFLNLTRKQSLNEVNSTIQTFCQKNWAEVRALCRAARSPYLHTYCSVAIYVLTLLLDGYKFNEHTWSSIHFSRQAANTDIGWTLGFMLNFTNMIPTEALEYVKGHQPSLWAGAVSFIVLAIV</sequence>
<evidence type="ECO:0000256" key="17">
    <source>
        <dbReference type="ARBA" id="ARBA00023180"/>
    </source>
</evidence>
<dbReference type="GO" id="GO:0005886">
    <property type="term" value="C:plasma membrane"/>
    <property type="evidence" value="ECO:0007669"/>
    <property type="project" value="UniProtKB-SubCell"/>
</dbReference>
<dbReference type="OrthoDB" id="6372431at2759"/>
<proteinExistence type="inferred from homology"/>
<evidence type="ECO:0000256" key="5">
    <source>
        <dbReference type="ARBA" id="ARBA00012148"/>
    </source>
</evidence>
<gene>
    <name evidence="23" type="primary">Entpd8</name>
    <name evidence="23" type="ORF">PANHAL_R10892</name>
</gene>